<evidence type="ECO:0000259" key="9">
    <source>
        <dbReference type="Pfam" id="PF16415"/>
    </source>
</evidence>
<evidence type="ECO:0000256" key="4">
    <source>
        <dbReference type="ARBA" id="ARBA00023163"/>
    </source>
</evidence>
<gene>
    <name evidence="13" type="ORF">BSTOLATCC_MIC57930</name>
</gene>
<feature type="compositionally biased region" description="Pro residues" evidence="6">
    <location>
        <begin position="837"/>
        <end position="846"/>
    </location>
</feature>
<feature type="domain" description="CCR4-NOT transcription complex subunit 1-like NOT1 connector" evidence="12">
    <location>
        <begin position="1368"/>
        <end position="1515"/>
    </location>
</feature>
<dbReference type="GO" id="GO:0000932">
    <property type="term" value="C:P-body"/>
    <property type="evidence" value="ECO:0007669"/>
    <property type="project" value="TreeGrafter"/>
</dbReference>
<feature type="domain" description="CCR4-NOT transcription complex subunit 1" evidence="8">
    <location>
        <begin position="1127"/>
        <end position="1269"/>
    </location>
</feature>
<dbReference type="Pfam" id="PF16418">
    <property type="entry name" value="CNOT1_HEAT"/>
    <property type="match status" value="1"/>
</dbReference>
<dbReference type="InterPro" id="IPR055454">
    <property type="entry name" value="CNOT1-like_NOT1_connector"/>
</dbReference>
<accession>A0AAU9K0N2</accession>
<dbReference type="PANTHER" id="PTHR13162">
    <property type="entry name" value="CCR4-NOT TRANSCRIPTION COMPLEX"/>
    <property type="match status" value="1"/>
</dbReference>
<feature type="region of interest" description="Disordered" evidence="6">
    <location>
        <begin position="815"/>
        <end position="859"/>
    </location>
</feature>
<dbReference type="Gene3D" id="1.25.40.180">
    <property type="match status" value="1"/>
</dbReference>
<sequence>MSGPESCVCLYIRNLVSTLTNKKQFKTTAAELQKLTATFGIGAEKFLLGVFLQDIDFKDPRISSGGKDQFKVQFLNQAITHFSAKPAFLDYFSQVFPSGDIEEFFEDFSRNLHLTLPVQILLALSLALSSTPHVSRAGTVILKNKLKEYCAQGKPQRIPAYAIHSILFVLRNYPEFTEEAACGEWIEFLLLGNQIDERIYYLPLLKEGKETYNLPEVRPTLMNEIKSSLALSEVLEDLGPLCTQSPVTLREVFMEFPDIKEAEMAEALAMMCEKTSDTLDQESRVISAVYSSVHQEAWQALTSEFSEKKSITNWNLDIFSKTVRENYTLQWELVVELLDIPRFVIKNEQAFVLLTTLYYKITGKKFPIMPFFKLWKNPRGQVSFLMHAIYSSVSSEIFNFSDTPNKVPIEEIAMQPDVKCIIQALLSLDLLKVLIELSVTEFYPSIRNLLINEAKHFPDILIIGLSMIKPSRGHHLLTELISMMMPQFMTPQTTNPIVLQTIWTHNPDLIIKGAIEYYEKDPTSLALSNLLDLTQEIRDSLLKLVACDNHKFTAHFGLLASKRDFLHLEHWINERLANGKSGFIIALLDYIEDFVLKPSAEAKDPKQIEAILDKAQITKEALVIIFEKLIDAQPSQELQKRAYEVYNNVIKQFPEIKPPNLQEDVDEKANLFFQQLYSEEISVADFIVQMKKLKGSANKHETDIFECVINNLFDEFRFFHKYPEKELRITGEIFGAMIKSGVLVSVHLFVGLKHIVMALKKPRSKLSRFGFIALEQFKDRLSEWPNFCSELLAVENLQEEQPEFVKWLQSIKNKTSAAPEDPPAAHEEPVILTDNPPGIPKPPETAPQPVWKSPIEEVSDPSIPDATKDRIMFIINTTDLQKLEEKASELRKILTEDENTNIPWFANYLVVKRVSQEINFQELYLKLLKAVDIKKVYSSVLNETYYAIWKLLTSHKELEDSDRKVLNSLGAWIGSLTLARNKPILLKHLDLKDLVIKAYEEGTLLAIIPFVCNVLKSCANSEVFNSTNPWVISNLSLLVELKSKPELKLRIVSEIELLFRLLKLSPDDFPKTNLLVAKETKKTQDFAIKEAQSPQETIQLSTEQGILSSLPSYVTVSPKLAELYSEPELRRMIALAIEKAIKEIIQPIVQRNVNIALITTKELVLKDFAFEKDANKLQQASVWVVKSLAGSLAQVTSREPFRVHVVNFLAEILRTSTTLNNQTLKQIVEQAALDNLELGCGLIAKIVIEKAVSDVGQEETLKDAFQMRRISGDKFYDENAAARSRAVQFLPDNLKPKLSGLTKEQFQVYHDFVNIIENPKKISQSQPAPPAKSSPSPEAKPDSSPQSLKFDDQLEQAESIMVAKNDIEDPEVQQAISNVTLSAIASNSKTESASLCAQKLFRRMYTTDDLTSFYIQILQNIKNQQRSITKEITSWLISSEDSKRFYWPVTSEIIKGDLIQLNEFDKIMGKAIENDNQMAIQFAVRLIKEMLLSSRVVANTEVQETVAALRAAKDRFSGNDELGRVAIGLNEISSESRTVPTMSAEKARLREVIEGKFNEWLNLTLEEPFINSEKVPTFVKSLEPLGLLNFDDKIEFFFKTIAEIAISRSRFTDEAYYAPIDSFTKLSQVIIVLARSSQKSKILGKVLSAVKSLIVSAASEPIFNQRPYFRILLDILTESTQPNVVFPDQVLVQELLLPIAKIFHELNPCRVPAFAFSWLELISHRFFLPKMLRTVNISAERRVPSTHWKKMHLLLMDLFKFIYLNFSKVPLTESLKAFYQGVLRMLLILMHDFPEFLCDYHSDFCDYIPEHCCQMKNLVLSAYPRTMRVPLPFTPNLKVDLLPEMNVSPNILSSYKEKLSFLSVKDDIDRYFTARDAICVKEICNKMMIPDPSTPAELIIRANVIVINAFVLYVAEWALSEGGNQRDANDLFLSILLNLENEARKHFINAIANQLRYPNSHTQFFSCVLFFLFSECKKPIIEEQISRVLTERAIVHRPHPWGILITLIELIKNPRYEFLKKPFTRCTPEIERLYEKMSKNCVPGPLSQILNS</sequence>
<evidence type="ECO:0000256" key="3">
    <source>
        <dbReference type="ARBA" id="ARBA00023015"/>
    </source>
</evidence>
<protein>
    <recommendedName>
        <fullName evidence="15">CCR4-NOT transcription complex subunit 1</fullName>
    </recommendedName>
</protein>
<keyword evidence="14" id="KW-1185">Reference proteome</keyword>
<feature type="domain" description="CCR4-NOT transcription complex subunit 1 TTP binding" evidence="10">
    <location>
        <begin position="640"/>
        <end position="817"/>
    </location>
</feature>
<keyword evidence="2" id="KW-0678">Repressor</keyword>
<comment type="subcellular location">
    <subcellularLocation>
        <location evidence="1">Nucleus</location>
    </subcellularLocation>
</comment>
<evidence type="ECO:0000259" key="7">
    <source>
        <dbReference type="Pfam" id="PF04054"/>
    </source>
</evidence>
<evidence type="ECO:0000259" key="8">
    <source>
        <dbReference type="Pfam" id="PF12842"/>
    </source>
</evidence>
<evidence type="ECO:0000259" key="10">
    <source>
        <dbReference type="Pfam" id="PF16417"/>
    </source>
</evidence>
<dbReference type="Gene3D" id="1.25.40.840">
    <property type="entry name" value="CCR4-NOT transcription complex subunit 1 TTP binding domain"/>
    <property type="match status" value="1"/>
</dbReference>
<dbReference type="InterPro" id="IPR038535">
    <property type="entry name" value="CNOT1_TTP_bind_sf"/>
</dbReference>
<dbReference type="InterPro" id="IPR032194">
    <property type="entry name" value="CNOT1_HEAT"/>
</dbReference>
<dbReference type="Pfam" id="PF12842">
    <property type="entry name" value="DUF3819"/>
    <property type="match status" value="1"/>
</dbReference>
<evidence type="ECO:0000313" key="13">
    <source>
        <dbReference type="EMBL" id="CAG9333110.1"/>
    </source>
</evidence>
<evidence type="ECO:0000256" key="2">
    <source>
        <dbReference type="ARBA" id="ARBA00022491"/>
    </source>
</evidence>
<keyword evidence="5" id="KW-0539">Nucleus</keyword>
<dbReference type="Proteomes" id="UP001162131">
    <property type="component" value="Unassembled WGS sequence"/>
</dbReference>
<dbReference type="CDD" id="cd20710">
    <property type="entry name" value="NOT1_connector"/>
    <property type="match status" value="1"/>
</dbReference>
<dbReference type="GO" id="GO:0030015">
    <property type="term" value="C:CCR4-NOT core complex"/>
    <property type="evidence" value="ECO:0007669"/>
    <property type="project" value="InterPro"/>
</dbReference>
<reference evidence="13" key="1">
    <citation type="submission" date="2021-09" db="EMBL/GenBank/DDBJ databases">
        <authorList>
            <consortium name="AG Swart"/>
            <person name="Singh M."/>
            <person name="Singh A."/>
            <person name="Seah K."/>
            <person name="Emmerich C."/>
        </authorList>
    </citation>
    <scope>NUCLEOTIDE SEQUENCE</scope>
    <source>
        <strain evidence="13">ATCC30299</strain>
    </source>
</reference>
<evidence type="ECO:0000256" key="6">
    <source>
        <dbReference type="SAM" id="MobiDB-lite"/>
    </source>
</evidence>
<dbReference type="GO" id="GO:0005634">
    <property type="term" value="C:nucleus"/>
    <property type="evidence" value="ECO:0007669"/>
    <property type="project" value="UniProtKB-SubCell"/>
</dbReference>
<feature type="domain" description="CCR4-Not complex component Not1 C-terminal" evidence="7">
    <location>
        <begin position="1693"/>
        <end position="2037"/>
    </location>
</feature>
<evidence type="ECO:0000259" key="11">
    <source>
        <dbReference type="Pfam" id="PF16418"/>
    </source>
</evidence>
<dbReference type="InterPro" id="IPR040398">
    <property type="entry name" value="Not1"/>
</dbReference>
<dbReference type="Pfam" id="PF25097">
    <property type="entry name" value="ARM_Cnot1"/>
    <property type="match status" value="1"/>
</dbReference>
<proteinExistence type="predicted"/>
<evidence type="ECO:0008006" key="15">
    <source>
        <dbReference type="Google" id="ProtNLM"/>
    </source>
</evidence>
<dbReference type="InterPro" id="IPR024557">
    <property type="entry name" value="CNOT1_dom_4"/>
</dbReference>
<dbReference type="Pfam" id="PF16417">
    <property type="entry name" value="CNOT1_TTP_bind"/>
    <property type="match status" value="1"/>
</dbReference>
<dbReference type="Pfam" id="PF16415">
    <property type="entry name" value="CNOT1_CAF1_bind"/>
    <property type="match status" value="1"/>
</dbReference>
<feature type="region of interest" description="Disordered" evidence="6">
    <location>
        <begin position="1320"/>
        <end position="1348"/>
    </location>
</feature>
<dbReference type="Pfam" id="PF04054">
    <property type="entry name" value="Not1"/>
    <property type="match status" value="1"/>
</dbReference>
<dbReference type="GO" id="GO:0017148">
    <property type="term" value="P:negative regulation of translation"/>
    <property type="evidence" value="ECO:0007669"/>
    <property type="project" value="InterPro"/>
</dbReference>
<evidence type="ECO:0000259" key="12">
    <source>
        <dbReference type="Pfam" id="PF25097"/>
    </source>
</evidence>
<dbReference type="GO" id="GO:0060090">
    <property type="term" value="F:molecular adaptor activity"/>
    <property type="evidence" value="ECO:0007669"/>
    <property type="project" value="TreeGrafter"/>
</dbReference>
<dbReference type="InterPro" id="IPR032191">
    <property type="entry name" value="CNOT1_CAF1_bind"/>
</dbReference>
<feature type="domain" description="CCR4-NOT transcription complex subunit 1 HEAT repeat" evidence="11">
    <location>
        <begin position="479"/>
        <end position="625"/>
    </location>
</feature>
<keyword evidence="4" id="KW-0804">Transcription</keyword>
<name>A0AAU9K0N2_9CILI</name>
<dbReference type="InterPro" id="IPR007196">
    <property type="entry name" value="CCR4-Not_Not1_C"/>
</dbReference>
<dbReference type="InterPro" id="IPR032193">
    <property type="entry name" value="CNOT1_TTP_bind"/>
</dbReference>
<dbReference type="EMBL" id="CAJZBQ010000056">
    <property type="protein sequence ID" value="CAG9333110.1"/>
    <property type="molecule type" value="Genomic_DNA"/>
</dbReference>
<evidence type="ECO:0000256" key="1">
    <source>
        <dbReference type="ARBA" id="ARBA00004123"/>
    </source>
</evidence>
<dbReference type="Gene3D" id="1.25.40.790">
    <property type="match status" value="1"/>
</dbReference>
<dbReference type="GO" id="GO:0000288">
    <property type="term" value="P:nuclear-transcribed mRNA catabolic process, deadenylation-dependent decay"/>
    <property type="evidence" value="ECO:0007669"/>
    <property type="project" value="TreeGrafter"/>
</dbReference>
<evidence type="ECO:0000313" key="14">
    <source>
        <dbReference type="Proteomes" id="UP001162131"/>
    </source>
</evidence>
<feature type="domain" description="CCR4-NOT transcription complex subunit 1 CAF1-binding" evidence="9">
    <location>
        <begin position="863"/>
        <end position="1083"/>
    </location>
</feature>
<dbReference type="Gene3D" id="1.25.40.800">
    <property type="match status" value="1"/>
</dbReference>
<feature type="compositionally biased region" description="Low complexity" evidence="6">
    <location>
        <begin position="1333"/>
        <end position="1345"/>
    </location>
</feature>
<organism evidence="13 14">
    <name type="scientific">Blepharisma stoltei</name>
    <dbReference type="NCBI Taxonomy" id="1481888"/>
    <lineage>
        <taxon>Eukaryota</taxon>
        <taxon>Sar</taxon>
        <taxon>Alveolata</taxon>
        <taxon>Ciliophora</taxon>
        <taxon>Postciliodesmatophora</taxon>
        <taxon>Heterotrichea</taxon>
        <taxon>Heterotrichida</taxon>
        <taxon>Blepharismidae</taxon>
        <taxon>Blepharisma</taxon>
    </lineage>
</organism>
<keyword evidence="3" id="KW-0805">Transcription regulation</keyword>
<evidence type="ECO:0000256" key="5">
    <source>
        <dbReference type="ARBA" id="ARBA00023242"/>
    </source>
</evidence>
<comment type="caution">
    <text evidence="13">The sequence shown here is derived from an EMBL/GenBank/DDBJ whole genome shotgun (WGS) entry which is preliminary data.</text>
</comment>
<dbReference type="PANTHER" id="PTHR13162:SF8">
    <property type="entry name" value="CCR4-NOT TRANSCRIPTION COMPLEX SUBUNIT 1"/>
    <property type="match status" value="1"/>
</dbReference>